<comment type="caution">
    <text evidence="2">The sequence shown here is derived from an EMBL/GenBank/DDBJ whole genome shotgun (WGS) entry which is preliminary data.</text>
</comment>
<dbReference type="Proteomes" id="UP001628192">
    <property type="component" value="Unassembled WGS sequence"/>
</dbReference>
<name>A0ABQ0EAD9_9BACT</name>
<organism evidence="2 3">
    <name type="scientific">Desulfovibrio falkowii</name>
    <dbReference type="NCBI Taxonomy" id="3136602"/>
    <lineage>
        <taxon>Bacteria</taxon>
        <taxon>Pseudomonadati</taxon>
        <taxon>Thermodesulfobacteriota</taxon>
        <taxon>Desulfovibrionia</taxon>
        <taxon>Desulfovibrionales</taxon>
        <taxon>Desulfovibrionaceae</taxon>
        <taxon>Desulfovibrio</taxon>
    </lineage>
</organism>
<reference evidence="2 3" key="1">
    <citation type="journal article" date="2025" name="Int. J. Syst. Evol. Microbiol.">
        <title>Desulfovibrio falkowii sp. nov., Porphyromonas miyakawae sp. nov., Mediterraneibacter flintii sp. nov. and Owariibacterium komagatae gen. nov., sp. nov., isolated from human faeces.</title>
        <authorList>
            <person name="Hamaguchi T."/>
            <person name="Ohara M."/>
            <person name="Hisatomi A."/>
            <person name="Sekiguchi K."/>
            <person name="Takeda J.I."/>
            <person name="Ueyama J."/>
            <person name="Ito M."/>
            <person name="Nishiwaki H."/>
            <person name="Ogi T."/>
            <person name="Hirayama M."/>
            <person name="Ohkuma M."/>
            <person name="Sakamoto M."/>
            <person name="Ohno K."/>
        </authorList>
    </citation>
    <scope>NUCLEOTIDE SEQUENCE [LARGE SCALE GENOMIC DNA]</scope>
    <source>
        <strain evidence="2 3">13CB8C</strain>
    </source>
</reference>
<accession>A0ABQ0EAD9</accession>
<gene>
    <name evidence="2" type="ORF">Defa_20280</name>
</gene>
<dbReference type="EMBL" id="BAAFSG010000001">
    <property type="protein sequence ID" value="GAB1254541.1"/>
    <property type="molecule type" value="Genomic_DNA"/>
</dbReference>
<feature type="region of interest" description="Disordered" evidence="1">
    <location>
        <begin position="102"/>
        <end position="130"/>
    </location>
</feature>
<evidence type="ECO:0000313" key="2">
    <source>
        <dbReference type="EMBL" id="GAB1254541.1"/>
    </source>
</evidence>
<evidence type="ECO:0000256" key="1">
    <source>
        <dbReference type="SAM" id="MobiDB-lite"/>
    </source>
</evidence>
<sequence length="130" mass="14091">MLMRAIAVLAFLCIASLAVNCFMAWRLSSAGKEIDQLRIESAALLVANGAGDTAYKVFEKGRSEALNDARQKLEQINGIPVGLTGPDLLDELRRRMGLYTQDDSCHAAGSPDAGLPPNSPAERPYDDQER</sequence>
<keyword evidence="3" id="KW-1185">Reference proteome</keyword>
<evidence type="ECO:0000313" key="3">
    <source>
        <dbReference type="Proteomes" id="UP001628192"/>
    </source>
</evidence>
<proteinExistence type="predicted"/>
<protein>
    <submittedName>
        <fullName evidence="2">Uncharacterized protein</fullName>
    </submittedName>
</protein>